<evidence type="ECO:0000313" key="2">
    <source>
        <dbReference type="EMBL" id="NVL10967.1"/>
    </source>
</evidence>
<gene>
    <name evidence="2" type="ORF">HU230_36035</name>
</gene>
<organism evidence="2">
    <name type="scientific">Bradyrhizobium quebecense</name>
    <dbReference type="NCBI Taxonomy" id="2748629"/>
    <lineage>
        <taxon>Bacteria</taxon>
        <taxon>Pseudomonadati</taxon>
        <taxon>Pseudomonadota</taxon>
        <taxon>Alphaproteobacteria</taxon>
        <taxon>Hyphomicrobiales</taxon>
        <taxon>Nitrobacteraceae</taxon>
        <taxon>Bradyrhizobium</taxon>
    </lineage>
</organism>
<comment type="caution">
    <text evidence="2">The sequence shown here is derived from an EMBL/GenBank/DDBJ whole genome shotgun (WGS) entry which is preliminary data.</text>
</comment>
<feature type="region of interest" description="Disordered" evidence="1">
    <location>
        <begin position="170"/>
        <end position="189"/>
    </location>
</feature>
<proteinExistence type="predicted"/>
<dbReference type="EMBL" id="JABWSX010000001">
    <property type="protein sequence ID" value="NVL10967.1"/>
    <property type="molecule type" value="Genomic_DNA"/>
</dbReference>
<dbReference type="AlphaFoldDB" id="A0A973WW81"/>
<evidence type="ECO:0000256" key="1">
    <source>
        <dbReference type="SAM" id="MobiDB-lite"/>
    </source>
</evidence>
<accession>A0A973WW81</accession>
<protein>
    <submittedName>
        <fullName evidence="2">Uncharacterized protein</fullName>
    </submittedName>
</protein>
<name>A0A973WW81_9BRAD</name>
<dbReference type="RefSeq" id="WP_176533997.1">
    <property type="nucleotide sequence ID" value="NZ_CP088022.1"/>
</dbReference>
<sequence>MLNISEQIFEAAGLTPFGREPDFVLPRPPTPRTIAKLGDVLDRAEHAADHVWDGDGGTYWGSPDTMPIERYYAICDRRHQAEIEYSRAVNARDHFAQVRAEQSKRTPSHERVAELFTAMAHANYHLDIIERCRPDFASVREAIDAKAKAIHAEHLYEIALSKYRSAARAARRQGKPFRDRPRSRPVQFDSDGRAYYRTGRYTSLDGARIPIVEYIQ</sequence>
<reference evidence="2" key="1">
    <citation type="submission" date="2020-06" db="EMBL/GenBank/DDBJ databases">
        <title>Whole Genome Sequence of Bradyrhizobium sp. Strain 66S1MB.</title>
        <authorList>
            <person name="Bromfield E."/>
            <person name="Cloutier S."/>
        </authorList>
    </citation>
    <scope>NUCLEOTIDE SEQUENCE</scope>
    <source>
        <strain evidence="2">66S1MB</strain>
    </source>
</reference>